<accession>A0A0B6WZI7</accession>
<dbReference type="Proteomes" id="UP000031518">
    <property type="component" value="Unassembled WGS sequence"/>
</dbReference>
<organism evidence="2 3">
    <name type="scientific">Pyrinomonas methylaliphatogenes</name>
    <dbReference type="NCBI Taxonomy" id="454194"/>
    <lineage>
        <taxon>Bacteria</taxon>
        <taxon>Pseudomonadati</taxon>
        <taxon>Acidobacteriota</taxon>
        <taxon>Blastocatellia</taxon>
        <taxon>Blastocatellales</taxon>
        <taxon>Pyrinomonadaceae</taxon>
        <taxon>Pyrinomonas</taxon>
    </lineage>
</organism>
<feature type="transmembrane region" description="Helical" evidence="1">
    <location>
        <begin position="9"/>
        <end position="25"/>
    </location>
</feature>
<dbReference type="EMBL" id="CBXV010000008">
    <property type="protein sequence ID" value="CDM66683.1"/>
    <property type="molecule type" value="Genomic_DNA"/>
</dbReference>
<evidence type="ECO:0000313" key="3">
    <source>
        <dbReference type="Proteomes" id="UP000031518"/>
    </source>
</evidence>
<name>A0A0B6WZI7_9BACT</name>
<proteinExistence type="predicted"/>
<dbReference type="RefSeq" id="WP_041978081.1">
    <property type="nucleotide sequence ID" value="NZ_CBXV010000008.1"/>
</dbReference>
<gene>
    <name evidence="2" type="ORF">PYK22_02716</name>
</gene>
<evidence type="ECO:0000256" key="1">
    <source>
        <dbReference type="SAM" id="Phobius"/>
    </source>
</evidence>
<reference evidence="2 3" key="2">
    <citation type="submission" date="2015-01" db="EMBL/GenBank/DDBJ databases">
        <title>Complete genome sequence of Pyrinomonas methylaliphatogenes type strain K22T.</title>
        <authorList>
            <person name="Lee K.C.Y."/>
            <person name="Power J.F."/>
            <person name="Dunfield P.F."/>
            <person name="Morgan X.C."/>
            <person name="Huttenhower C."/>
            <person name="Stott M.B."/>
        </authorList>
    </citation>
    <scope>NUCLEOTIDE SEQUENCE [LARGE SCALE GENOMIC DNA]</scope>
    <source>
        <strain evidence="2 3">K22</strain>
    </source>
</reference>
<protein>
    <submittedName>
        <fullName evidence="2">Uncharacterized protein</fullName>
    </submittedName>
</protein>
<evidence type="ECO:0000313" key="2">
    <source>
        <dbReference type="EMBL" id="CDM66683.1"/>
    </source>
</evidence>
<feature type="transmembrane region" description="Helical" evidence="1">
    <location>
        <begin position="31"/>
        <end position="50"/>
    </location>
</feature>
<keyword evidence="1" id="KW-0812">Transmembrane</keyword>
<keyword evidence="1" id="KW-1133">Transmembrane helix</keyword>
<dbReference type="AlphaFoldDB" id="A0A0B6WZI7"/>
<keyword evidence="3" id="KW-1185">Reference proteome</keyword>
<reference evidence="2 3" key="1">
    <citation type="submission" date="2013-12" db="EMBL/GenBank/DDBJ databases">
        <authorList>
            <person name="Stott M."/>
        </authorList>
    </citation>
    <scope>NUCLEOTIDE SEQUENCE [LARGE SCALE GENOMIC DNA]</scope>
    <source>
        <strain evidence="2 3">K22</strain>
    </source>
</reference>
<keyword evidence="1" id="KW-0472">Membrane</keyword>
<sequence>MRKKRRQRTILWCAIAAAIIIALLWTEQIALLYVLATLGLTILMLIVAFADLEGAKRSGQATDD</sequence>